<evidence type="ECO:0000313" key="2">
    <source>
        <dbReference type="EMBL" id="RDX77539.1"/>
    </source>
</evidence>
<dbReference type="Proteomes" id="UP000257109">
    <property type="component" value="Unassembled WGS sequence"/>
</dbReference>
<comment type="caution">
    <text evidence="2">The sequence shown here is derived from an EMBL/GenBank/DDBJ whole genome shotgun (WGS) entry which is preliminary data.</text>
</comment>
<evidence type="ECO:0000256" key="1">
    <source>
        <dbReference type="SAM" id="MobiDB-lite"/>
    </source>
</evidence>
<name>A0A371FGW9_MUCPR</name>
<sequence length="115" mass="13163">MFGDPRIKAMESELTGLQRQSKRKWEELDSRGNEESKETLEIECWAEGTRAESSLSRERRADNGLGGCKVKGGSCQRPLSPTPRVVKYKLYNEHLEKQRRQGLAELAKEKRKAVD</sequence>
<gene>
    <name evidence="2" type="ORF">CR513_42323</name>
</gene>
<accession>A0A371FGW9</accession>
<protein>
    <submittedName>
        <fullName evidence="2">Uncharacterized protein</fullName>
    </submittedName>
</protein>
<reference evidence="2" key="1">
    <citation type="submission" date="2018-05" db="EMBL/GenBank/DDBJ databases">
        <title>Draft genome of Mucuna pruriens seed.</title>
        <authorList>
            <person name="Nnadi N.E."/>
            <person name="Vos R."/>
            <person name="Hasami M.H."/>
            <person name="Devisetty U.K."/>
            <person name="Aguiy J.C."/>
        </authorList>
    </citation>
    <scope>NUCLEOTIDE SEQUENCE [LARGE SCALE GENOMIC DNA]</scope>
    <source>
        <strain evidence="2">JCA_2017</strain>
    </source>
</reference>
<feature type="compositionally biased region" description="Basic and acidic residues" evidence="1">
    <location>
        <begin position="23"/>
        <end position="33"/>
    </location>
</feature>
<organism evidence="2 3">
    <name type="scientific">Mucuna pruriens</name>
    <name type="common">Velvet bean</name>
    <name type="synonym">Dolichos pruriens</name>
    <dbReference type="NCBI Taxonomy" id="157652"/>
    <lineage>
        <taxon>Eukaryota</taxon>
        <taxon>Viridiplantae</taxon>
        <taxon>Streptophyta</taxon>
        <taxon>Embryophyta</taxon>
        <taxon>Tracheophyta</taxon>
        <taxon>Spermatophyta</taxon>
        <taxon>Magnoliopsida</taxon>
        <taxon>eudicotyledons</taxon>
        <taxon>Gunneridae</taxon>
        <taxon>Pentapetalae</taxon>
        <taxon>rosids</taxon>
        <taxon>fabids</taxon>
        <taxon>Fabales</taxon>
        <taxon>Fabaceae</taxon>
        <taxon>Papilionoideae</taxon>
        <taxon>50 kb inversion clade</taxon>
        <taxon>NPAAA clade</taxon>
        <taxon>indigoferoid/millettioid clade</taxon>
        <taxon>Phaseoleae</taxon>
        <taxon>Mucuna</taxon>
    </lineage>
</organism>
<dbReference type="EMBL" id="QJKJ01009144">
    <property type="protein sequence ID" value="RDX77539.1"/>
    <property type="molecule type" value="Genomic_DNA"/>
</dbReference>
<feature type="region of interest" description="Disordered" evidence="1">
    <location>
        <begin position="1"/>
        <end position="33"/>
    </location>
</feature>
<feature type="non-terminal residue" evidence="2">
    <location>
        <position position="1"/>
    </location>
</feature>
<feature type="compositionally biased region" description="Basic and acidic residues" evidence="1">
    <location>
        <begin position="1"/>
        <end position="11"/>
    </location>
</feature>
<feature type="region of interest" description="Disordered" evidence="1">
    <location>
        <begin position="55"/>
        <end position="80"/>
    </location>
</feature>
<dbReference type="AlphaFoldDB" id="A0A371FGW9"/>
<proteinExistence type="predicted"/>
<evidence type="ECO:0000313" key="3">
    <source>
        <dbReference type="Proteomes" id="UP000257109"/>
    </source>
</evidence>
<keyword evidence="3" id="KW-1185">Reference proteome</keyword>